<dbReference type="InterPro" id="IPR027417">
    <property type="entry name" value="P-loop_NTPase"/>
</dbReference>
<accession>A0AA97ASH0</accession>
<evidence type="ECO:0008006" key="2">
    <source>
        <dbReference type="Google" id="ProtNLM"/>
    </source>
</evidence>
<reference evidence="1" key="1">
    <citation type="submission" date="2020-05" db="EMBL/GenBank/DDBJ databases">
        <authorList>
            <person name="Zhu T."/>
            <person name="Keshari N."/>
            <person name="Lu X."/>
        </authorList>
    </citation>
    <scope>NUCLEOTIDE SEQUENCE</scope>
    <source>
        <strain evidence="1">NK1-12</strain>
    </source>
</reference>
<name>A0AA97ASH0_9CYAN</name>
<dbReference type="Gene3D" id="3.40.50.300">
    <property type="entry name" value="P-loop containing nucleotide triphosphate hydrolases"/>
    <property type="match status" value="1"/>
</dbReference>
<sequence length="338" mass="38801">MSQNTVLKIQQRKIAVDRSSLAIYFNAFGLTLQPDDYMRTPALYTNYDLISSSGVDQTGSILFSPKFYIKRHPIEERCDNEITKPGGLVLIKAPKRMGKTSLTIQILNRVRQRGWKILFLSMRLADISFGDDVNKFLSRFCAIVTHNLGLPNKVSSYWDDMFGSNYNCTCYFEQYLLKQTDQPIILALDDVEVLFQYPAIAQNFFGILRAWYEKAQYDDEASKIWQNLRFIIVYSSDAAVPINIHQSPFNVGFSIELTEFTPEQTLMMIQQYGLNWSSEQVRYLANFIGGHPFLLHKALSQIQYQQLTFEQFIETTQPGSTSVVIPFTGASCFNRNKA</sequence>
<dbReference type="Pfam" id="PF14516">
    <property type="entry name" value="AAA_35"/>
    <property type="match status" value="1"/>
</dbReference>
<evidence type="ECO:0000313" key="1">
    <source>
        <dbReference type="EMBL" id="WNZ27078.1"/>
    </source>
</evidence>
<gene>
    <name evidence="1" type="ORF">HJG54_29620</name>
</gene>
<proteinExistence type="predicted"/>
<dbReference type="EMBL" id="CP053587">
    <property type="protein sequence ID" value="WNZ27078.1"/>
    <property type="molecule type" value="Genomic_DNA"/>
</dbReference>
<organism evidence="1">
    <name type="scientific">Leptolyngbya sp. NK1-12</name>
    <dbReference type="NCBI Taxonomy" id="2547451"/>
    <lineage>
        <taxon>Bacteria</taxon>
        <taxon>Bacillati</taxon>
        <taxon>Cyanobacteriota</taxon>
        <taxon>Cyanophyceae</taxon>
        <taxon>Leptolyngbyales</taxon>
        <taxon>Leptolyngbyaceae</taxon>
        <taxon>Leptolyngbya group</taxon>
        <taxon>Leptolyngbya</taxon>
    </lineage>
</organism>
<dbReference type="AlphaFoldDB" id="A0AA97ASH0"/>
<dbReference type="RefSeq" id="WP_316436689.1">
    <property type="nucleotide sequence ID" value="NZ_CP053587.1"/>
</dbReference>
<dbReference type="SUPFAM" id="SSF52540">
    <property type="entry name" value="P-loop containing nucleoside triphosphate hydrolases"/>
    <property type="match status" value="1"/>
</dbReference>
<protein>
    <recommendedName>
        <fullName evidence="2">Serine/threonine protein kinase</fullName>
    </recommendedName>
</protein>